<keyword evidence="20" id="KW-1185">Reference proteome</keyword>
<keyword evidence="6" id="KW-0349">Heme</keyword>
<gene>
    <name evidence="19" type="ORF">N7458_012623</name>
</gene>
<evidence type="ECO:0000313" key="20">
    <source>
        <dbReference type="Proteomes" id="UP001213681"/>
    </source>
</evidence>
<dbReference type="InterPro" id="IPR001433">
    <property type="entry name" value="OxRdtase_FAD/NAD-bd"/>
</dbReference>
<keyword evidence="11" id="KW-0560">Oxidoreductase</keyword>
<evidence type="ECO:0000256" key="3">
    <source>
        <dbReference type="ARBA" id="ARBA00006401"/>
    </source>
</evidence>
<evidence type="ECO:0000259" key="17">
    <source>
        <dbReference type="PROSITE" id="PS01033"/>
    </source>
</evidence>
<dbReference type="PROSITE" id="PS01033">
    <property type="entry name" value="GLOBIN"/>
    <property type="match status" value="1"/>
</dbReference>
<dbReference type="Pfam" id="PF00042">
    <property type="entry name" value="Globin"/>
    <property type="match status" value="1"/>
</dbReference>
<evidence type="ECO:0000256" key="9">
    <source>
        <dbReference type="ARBA" id="ARBA00022827"/>
    </source>
</evidence>
<evidence type="ECO:0000256" key="6">
    <source>
        <dbReference type="ARBA" id="ARBA00022617"/>
    </source>
</evidence>
<dbReference type="GO" id="GO:0008941">
    <property type="term" value="F:nitric oxide dioxygenase NAD(P)H activity"/>
    <property type="evidence" value="ECO:0007669"/>
    <property type="project" value="UniProtKB-EC"/>
</dbReference>
<dbReference type="GO" id="GO:0020037">
    <property type="term" value="F:heme binding"/>
    <property type="evidence" value="ECO:0007669"/>
    <property type="project" value="InterPro"/>
</dbReference>
<dbReference type="CDD" id="cd06184">
    <property type="entry name" value="flavohem_like_fad_nad_binding"/>
    <property type="match status" value="1"/>
</dbReference>
<dbReference type="InterPro" id="IPR017927">
    <property type="entry name" value="FAD-bd_FR_type"/>
</dbReference>
<evidence type="ECO:0000256" key="12">
    <source>
        <dbReference type="ARBA" id="ARBA00023004"/>
    </source>
</evidence>
<feature type="domain" description="FAD-binding FR-type" evidence="18">
    <location>
        <begin position="153"/>
        <end position="270"/>
    </location>
</feature>
<name>A0AAD6BY34_9EURO</name>
<keyword evidence="5" id="KW-0216">Detoxification</keyword>
<dbReference type="InterPro" id="IPR039261">
    <property type="entry name" value="FNR_nucleotide-bd"/>
</dbReference>
<dbReference type="EC" id="1.14.12.17" evidence="4"/>
<comment type="cofactor">
    <cofactor evidence="1">
        <name>heme b</name>
        <dbReference type="ChEBI" id="CHEBI:60344"/>
    </cofactor>
</comment>
<keyword evidence="10" id="KW-0521">NADP</keyword>
<keyword evidence="8" id="KW-0479">Metal-binding</keyword>
<evidence type="ECO:0000256" key="8">
    <source>
        <dbReference type="ARBA" id="ARBA00022723"/>
    </source>
</evidence>
<reference evidence="19" key="1">
    <citation type="submission" date="2022-12" db="EMBL/GenBank/DDBJ databases">
        <authorList>
            <person name="Petersen C."/>
        </authorList>
    </citation>
    <scope>NUCLEOTIDE SEQUENCE</scope>
    <source>
        <strain evidence="19">IBT 16125</strain>
    </source>
</reference>
<dbReference type="Gene3D" id="1.10.490.10">
    <property type="entry name" value="Globins"/>
    <property type="match status" value="1"/>
</dbReference>
<protein>
    <recommendedName>
        <fullName evidence="4">nitric oxide dioxygenase</fullName>
        <ecNumber evidence="4">1.14.12.17</ecNumber>
    </recommendedName>
</protein>
<feature type="domain" description="Globin" evidence="17">
    <location>
        <begin position="6"/>
        <end position="143"/>
    </location>
</feature>
<evidence type="ECO:0000259" key="18">
    <source>
        <dbReference type="PROSITE" id="PS51384"/>
    </source>
</evidence>
<sequence length="420" mass="46436">MGSVAGLTPGQLQLIKATVPVLVEHGQTITTVFYKNMLAAHPELNNIFNVPNQRNGHQTRALAGALFAYAANIDNLGALGPAVELICNKHASLYIQPEQYQIVGKHLIEAMGEVLGDALTAEIKEAWGVAYWQLADIMIGREKQIYEQSKGWNNWREFKITEKVQESEEITSFYLAPVDCKPLPPFQPGQYISVQVNVRELQCLQPRQYSLSDQHSQDYYRISVKKEKGLPATDSAAATHPGYVSNLLHDQYNKGDIIKVSHPCGDFFLSATAVEPTTPVVLLSAGVGLTPMTSILNTLTSKSACTERKLHFIHGARNSRARAFKDHLTELKKTHTNLQATFFTSNPSEAEKEGVNFDHVGRVDLSKLDASNDLLVDIPTTEYYICGPDKFMTDMQATLKENGVSADRIKMELFGTGGIN</sequence>
<proteinExistence type="inferred from homology"/>
<comment type="catalytic activity">
    <reaction evidence="14">
        <text>2 nitric oxide + NADH + 2 O2 = 2 nitrate + NAD(+) + H(+)</text>
        <dbReference type="Rhea" id="RHEA:19469"/>
        <dbReference type="ChEBI" id="CHEBI:15378"/>
        <dbReference type="ChEBI" id="CHEBI:15379"/>
        <dbReference type="ChEBI" id="CHEBI:16480"/>
        <dbReference type="ChEBI" id="CHEBI:17632"/>
        <dbReference type="ChEBI" id="CHEBI:57540"/>
        <dbReference type="ChEBI" id="CHEBI:57945"/>
        <dbReference type="EC" id="1.14.12.17"/>
    </reaction>
</comment>
<dbReference type="CDD" id="cd08922">
    <property type="entry name" value="FHb-globin"/>
    <property type="match status" value="1"/>
</dbReference>
<comment type="cofactor">
    <cofactor evidence="2">
        <name>FAD</name>
        <dbReference type="ChEBI" id="CHEBI:57692"/>
    </cofactor>
</comment>
<dbReference type="PANTHER" id="PTHR43396:SF3">
    <property type="entry name" value="FLAVOHEMOPROTEIN"/>
    <property type="match status" value="1"/>
</dbReference>
<dbReference type="AlphaFoldDB" id="A0AAD6BY34"/>
<comment type="similarity">
    <text evidence="3">In the C-terminal section; belongs to the flavoprotein pyridine nucleotide cytochrome reductase family.</text>
</comment>
<evidence type="ECO:0000256" key="11">
    <source>
        <dbReference type="ARBA" id="ARBA00023002"/>
    </source>
</evidence>
<dbReference type="SUPFAM" id="SSF46458">
    <property type="entry name" value="Globin-like"/>
    <property type="match status" value="1"/>
</dbReference>
<comment type="function">
    <text evidence="16">In the presence of oxygen and NADH, it has NADH oxidase activity, which leads to the generation of superoxide and H(2)O(2). Under anaerobic conditions, it also exhibits nitric oxide reductase and FAD reductase activities. However, all these reactions are much lower than NOD activity.</text>
</comment>
<evidence type="ECO:0000256" key="7">
    <source>
        <dbReference type="ARBA" id="ARBA00022630"/>
    </source>
</evidence>
<evidence type="ECO:0000256" key="4">
    <source>
        <dbReference type="ARBA" id="ARBA00012229"/>
    </source>
</evidence>
<comment type="caution">
    <text evidence="19">The sequence shown here is derived from an EMBL/GenBank/DDBJ whole genome shotgun (WGS) entry which is preliminary data.</text>
</comment>
<dbReference type="Gene3D" id="2.40.30.10">
    <property type="entry name" value="Translation factors"/>
    <property type="match status" value="1"/>
</dbReference>
<evidence type="ECO:0000256" key="14">
    <source>
        <dbReference type="ARBA" id="ARBA00048649"/>
    </source>
</evidence>
<dbReference type="GO" id="GO:0019825">
    <property type="term" value="F:oxygen binding"/>
    <property type="evidence" value="ECO:0007669"/>
    <property type="project" value="InterPro"/>
</dbReference>
<dbReference type="FunFam" id="3.40.50.80:FF:000010">
    <property type="entry name" value="Flavohemoprotein"/>
    <property type="match status" value="1"/>
</dbReference>
<keyword evidence="9" id="KW-0274">FAD</keyword>
<dbReference type="PANTHER" id="PTHR43396">
    <property type="entry name" value="FLAVOHEMOPROTEIN"/>
    <property type="match status" value="1"/>
</dbReference>
<dbReference type="FunFam" id="2.40.30.10:FF:000034">
    <property type="entry name" value="Flavohemoprotein"/>
    <property type="match status" value="1"/>
</dbReference>
<dbReference type="GO" id="GO:0046872">
    <property type="term" value="F:metal ion binding"/>
    <property type="evidence" value="ECO:0007669"/>
    <property type="project" value="UniProtKB-KW"/>
</dbReference>
<evidence type="ECO:0000256" key="2">
    <source>
        <dbReference type="ARBA" id="ARBA00001974"/>
    </source>
</evidence>
<comment type="catalytic activity">
    <reaction evidence="15">
        <text>2 nitric oxide + NADPH + 2 O2 = 2 nitrate + NADP(+) + H(+)</text>
        <dbReference type="Rhea" id="RHEA:19465"/>
        <dbReference type="ChEBI" id="CHEBI:15378"/>
        <dbReference type="ChEBI" id="CHEBI:15379"/>
        <dbReference type="ChEBI" id="CHEBI:16480"/>
        <dbReference type="ChEBI" id="CHEBI:17632"/>
        <dbReference type="ChEBI" id="CHEBI:57783"/>
        <dbReference type="ChEBI" id="CHEBI:58349"/>
        <dbReference type="EC" id="1.14.12.17"/>
    </reaction>
</comment>
<accession>A0AAD6BY34</accession>
<evidence type="ECO:0000256" key="16">
    <source>
        <dbReference type="ARBA" id="ARBA00056398"/>
    </source>
</evidence>
<dbReference type="EMBL" id="JAPVEA010000009">
    <property type="protein sequence ID" value="KAJ5433467.1"/>
    <property type="molecule type" value="Genomic_DNA"/>
</dbReference>
<dbReference type="Pfam" id="PF00175">
    <property type="entry name" value="NAD_binding_1"/>
    <property type="match status" value="1"/>
</dbReference>
<evidence type="ECO:0000256" key="10">
    <source>
        <dbReference type="ARBA" id="ARBA00022857"/>
    </source>
</evidence>
<dbReference type="Proteomes" id="UP001213681">
    <property type="component" value="Unassembled WGS sequence"/>
</dbReference>
<dbReference type="GeneID" id="81606247"/>
<dbReference type="Gene3D" id="3.40.50.80">
    <property type="entry name" value="Nucleotide-binding domain of ferredoxin-NADP reductase (FNR) module"/>
    <property type="match status" value="1"/>
</dbReference>
<dbReference type="GO" id="GO:0071949">
    <property type="term" value="F:FAD binding"/>
    <property type="evidence" value="ECO:0007669"/>
    <property type="project" value="TreeGrafter"/>
</dbReference>
<keyword evidence="13" id="KW-0520">NAD</keyword>
<dbReference type="SUPFAM" id="SSF52343">
    <property type="entry name" value="Ferredoxin reductase-like, C-terminal NADP-linked domain"/>
    <property type="match status" value="1"/>
</dbReference>
<evidence type="ECO:0000256" key="15">
    <source>
        <dbReference type="ARBA" id="ARBA00049433"/>
    </source>
</evidence>
<dbReference type="Pfam" id="PF00970">
    <property type="entry name" value="FAD_binding_6"/>
    <property type="match status" value="1"/>
</dbReference>
<dbReference type="GO" id="GO:0071500">
    <property type="term" value="P:cellular response to nitrosative stress"/>
    <property type="evidence" value="ECO:0007669"/>
    <property type="project" value="TreeGrafter"/>
</dbReference>
<dbReference type="SUPFAM" id="SSF63380">
    <property type="entry name" value="Riboflavin synthase domain-like"/>
    <property type="match status" value="1"/>
</dbReference>
<evidence type="ECO:0000313" key="19">
    <source>
        <dbReference type="EMBL" id="KAJ5433467.1"/>
    </source>
</evidence>
<dbReference type="InterPro" id="IPR017938">
    <property type="entry name" value="Riboflavin_synthase-like_b-brl"/>
</dbReference>
<evidence type="ECO:0000256" key="1">
    <source>
        <dbReference type="ARBA" id="ARBA00001970"/>
    </source>
</evidence>
<evidence type="ECO:0000256" key="5">
    <source>
        <dbReference type="ARBA" id="ARBA00022575"/>
    </source>
</evidence>
<dbReference type="InterPro" id="IPR008333">
    <property type="entry name" value="Cbr1-like_FAD-bd_dom"/>
</dbReference>
<dbReference type="InterPro" id="IPR012292">
    <property type="entry name" value="Globin/Proto"/>
</dbReference>
<dbReference type="PROSITE" id="PS51384">
    <property type="entry name" value="FAD_FR"/>
    <property type="match status" value="1"/>
</dbReference>
<dbReference type="FunFam" id="1.10.490.10:FF:000003">
    <property type="entry name" value="Flavohemoprotein"/>
    <property type="match status" value="1"/>
</dbReference>
<dbReference type="GO" id="GO:0046210">
    <property type="term" value="P:nitric oxide catabolic process"/>
    <property type="evidence" value="ECO:0007669"/>
    <property type="project" value="TreeGrafter"/>
</dbReference>
<reference evidence="19" key="2">
    <citation type="journal article" date="2023" name="IMA Fungus">
        <title>Comparative genomic study of the Penicillium genus elucidates a diverse pangenome and 15 lateral gene transfer events.</title>
        <authorList>
            <person name="Petersen C."/>
            <person name="Sorensen T."/>
            <person name="Nielsen M.R."/>
            <person name="Sondergaard T.E."/>
            <person name="Sorensen J.L."/>
            <person name="Fitzpatrick D.A."/>
            <person name="Frisvad J.C."/>
            <person name="Nielsen K.L."/>
        </authorList>
    </citation>
    <scope>NUCLEOTIDE SEQUENCE</scope>
    <source>
        <strain evidence="19">IBT 16125</strain>
    </source>
</reference>
<dbReference type="InterPro" id="IPR000971">
    <property type="entry name" value="Globin"/>
</dbReference>
<evidence type="ECO:0000256" key="13">
    <source>
        <dbReference type="ARBA" id="ARBA00023027"/>
    </source>
</evidence>
<keyword evidence="7" id="KW-0285">Flavoprotein</keyword>
<dbReference type="RefSeq" id="XP_056760758.1">
    <property type="nucleotide sequence ID" value="XM_056916004.1"/>
</dbReference>
<dbReference type="NCBIfam" id="NF009805">
    <property type="entry name" value="PRK13289.1"/>
    <property type="match status" value="1"/>
</dbReference>
<dbReference type="InterPro" id="IPR009050">
    <property type="entry name" value="Globin-like_sf"/>
</dbReference>
<keyword evidence="12" id="KW-0408">Iron</keyword>
<dbReference type="GO" id="GO:0009636">
    <property type="term" value="P:response to toxic substance"/>
    <property type="evidence" value="ECO:0007669"/>
    <property type="project" value="UniProtKB-KW"/>
</dbReference>
<organism evidence="19 20">
    <name type="scientific">Penicillium daleae</name>
    <dbReference type="NCBI Taxonomy" id="63821"/>
    <lineage>
        <taxon>Eukaryota</taxon>
        <taxon>Fungi</taxon>
        <taxon>Dikarya</taxon>
        <taxon>Ascomycota</taxon>
        <taxon>Pezizomycotina</taxon>
        <taxon>Eurotiomycetes</taxon>
        <taxon>Eurotiomycetidae</taxon>
        <taxon>Eurotiales</taxon>
        <taxon>Aspergillaceae</taxon>
        <taxon>Penicillium</taxon>
    </lineage>
</organism>